<dbReference type="InterPro" id="IPR026579">
    <property type="entry name" value="FtsQ"/>
</dbReference>
<comment type="subunit">
    <text evidence="9">Part of a complex composed of FtsB, FtsL and FtsQ.</text>
</comment>
<dbReference type="EMBL" id="JANUXW010000005">
    <property type="protein sequence ID" value="MCS4534007.1"/>
    <property type="molecule type" value="Genomic_DNA"/>
</dbReference>
<comment type="function">
    <text evidence="9">Essential cell division protein. May link together the upstream cell division proteins, which are predominantly cytoplasmic, with the downstream cell division proteins, which are predominantly periplasmic. May control correct divisome assembly.</text>
</comment>
<evidence type="ECO:0000256" key="8">
    <source>
        <dbReference type="ARBA" id="ARBA00023306"/>
    </source>
</evidence>
<evidence type="ECO:0000256" key="7">
    <source>
        <dbReference type="ARBA" id="ARBA00023136"/>
    </source>
</evidence>
<comment type="caution">
    <text evidence="12">The sequence shown here is derived from an EMBL/GenBank/DDBJ whole genome shotgun (WGS) entry which is preliminary data.</text>
</comment>
<dbReference type="RefSeq" id="WP_259291801.1">
    <property type="nucleotide sequence ID" value="NZ_JANUXW010000005.1"/>
</dbReference>
<sequence>MWDNAGALKRITRWLMLLVIVILLGALGVWVYNSPYFPVKQVRIEGEIQRTGNKQLQTVAQKYIRGNILKADLNGAQEAFAKLPWIGKVTIRRRLPDTVEIRLVERIPVARWKDSALVDSEGNLFKAATDETFPEFEGQPGTARDMVNHYNRFTGIIRPLDLHIVKLEYTARSAWSAELDNGIVVRLGRENEINRMQRFADMWPSILKEQEKYLEYVDMRYKDGFAVRYREKPQEEDEPLEEQDSAAETPNRQ</sequence>
<dbReference type="Pfam" id="PF03799">
    <property type="entry name" value="FtsQ_DivIB_C"/>
    <property type="match status" value="1"/>
</dbReference>
<keyword evidence="2 9" id="KW-1003">Cell membrane</keyword>
<proteinExistence type="inferred from homology"/>
<dbReference type="PROSITE" id="PS51779">
    <property type="entry name" value="POTRA"/>
    <property type="match status" value="1"/>
</dbReference>
<protein>
    <recommendedName>
        <fullName evidence="9">Cell division protein FtsQ</fullName>
    </recommendedName>
</protein>
<accession>A0ABT2FCY0</accession>
<evidence type="ECO:0000256" key="3">
    <source>
        <dbReference type="ARBA" id="ARBA00022519"/>
    </source>
</evidence>
<comment type="similarity">
    <text evidence="9">Belongs to the FtsQ/DivIB family. FtsQ subfamily.</text>
</comment>
<keyword evidence="6 9" id="KW-1133">Transmembrane helix</keyword>
<dbReference type="Gene3D" id="3.40.50.11690">
    <property type="entry name" value="Cell division protein FtsQ/DivIB"/>
    <property type="match status" value="1"/>
</dbReference>
<evidence type="ECO:0000259" key="11">
    <source>
        <dbReference type="PROSITE" id="PS51779"/>
    </source>
</evidence>
<dbReference type="Proteomes" id="UP001166947">
    <property type="component" value="Unassembled WGS sequence"/>
</dbReference>
<dbReference type="HAMAP" id="MF_00911">
    <property type="entry name" value="FtsQ_subfam"/>
    <property type="match status" value="1"/>
</dbReference>
<dbReference type="Pfam" id="PF08478">
    <property type="entry name" value="POTRA_1"/>
    <property type="match status" value="1"/>
</dbReference>
<dbReference type="InterPro" id="IPR034746">
    <property type="entry name" value="POTRA"/>
</dbReference>
<evidence type="ECO:0000256" key="10">
    <source>
        <dbReference type="SAM" id="MobiDB-lite"/>
    </source>
</evidence>
<reference evidence="12" key="1">
    <citation type="submission" date="2022-08" db="EMBL/GenBank/DDBJ databases">
        <authorList>
            <person name="Volokhov D.V."/>
            <person name="Furtak V.A."/>
            <person name="Zagorodnyaya T.A."/>
        </authorList>
    </citation>
    <scope>NUCLEOTIDE SEQUENCE</scope>
    <source>
        <strain evidence="12">CSL10203-ORH2</strain>
    </source>
</reference>
<dbReference type="GO" id="GO:0051301">
    <property type="term" value="P:cell division"/>
    <property type="evidence" value="ECO:0007669"/>
    <property type="project" value="UniProtKB-KW"/>
</dbReference>
<keyword evidence="5 9" id="KW-0812">Transmembrane</keyword>
<dbReference type="InterPro" id="IPR045335">
    <property type="entry name" value="FtsQ_C_sf"/>
</dbReference>
<dbReference type="InterPro" id="IPR005548">
    <property type="entry name" value="Cell_div_FtsQ/DivIB_C"/>
</dbReference>
<feature type="region of interest" description="Disordered" evidence="10">
    <location>
        <begin position="230"/>
        <end position="253"/>
    </location>
</feature>
<evidence type="ECO:0000313" key="13">
    <source>
        <dbReference type="Proteomes" id="UP001166947"/>
    </source>
</evidence>
<keyword evidence="7 9" id="KW-0472">Membrane</keyword>
<feature type="compositionally biased region" description="Acidic residues" evidence="10">
    <location>
        <begin position="234"/>
        <end position="245"/>
    </location>
</feature>
<keyword evidence="8 9" id="KW-0131">Cell cycle</keyword>
<comment type="subcellular location">
    <subcellularLocation>
        <location evidence="9">Cell inner membrane</location>
        <topology evidence="9">Single-pass type II membrane protein</topology>
    </subcellularLocation>
    <subcellularLocation>
        <location evidence="1">Membrane</location>
    </subcellularLocation>
    <text evidence="9">Localizes to the division septum.</text>
</comment>
<gene>
    <name evidence="9" type="primary">ftsQ</name>
    <name evidence="12" type="ORF">NXS09_06805</name>
</gene>
<evidence type="ECO:0000256" key="9">
    <source>
        <dbReference type="HAMAP-Rule" id="MF_00911"/>
    </source>
</evidence>
<dbReference type="PANTHER" id="PTHR35851">
    <property type="entry name" value="CELL DIVISION PROTEIN FTSQ"/>
    <property type="match status" value="1"/>
</dbReference>
<organism evidence="12 13">
    <name type="scientific">Neisseria montereyensis</name>
    <dbReference type="NCBI Taxonomy" id="2973938"/>
    <lineage>
        <taxon>Bacteria</taxon>
        <taxon>Pseudomonadati</taxon>
        <taxon>Pseudomonadota</taxon>
        <taxon>Betaproteobacteria</taxon>
        <taxon>Neisseriales</taxon>
        <taxon>Neisseriaceae</taxon>
        <taxon>Neisseria</taxon>
    </lineage>
</organism>
<name>A0ABT2FCY0_9NEIS</name>
<evidence type="ECO:0000256" key="5">
    <source>
        <dbReference type="ARBA" id="ARBA00022692"/>
    </source>
</evidence>
<keyword evidence="13" id="KW-1185">Reference proteome</keyword>
<evidence type="ECO:0000313" key="12">
    <source>
        <dbReference type="EMBL" id="MCS4534007.1"/>
    </source>
</evidence>
<evidence type="ECO:0000256" key="1">
    <source>
        <dbReference type="ARBA" id="ARBA00004370"/>
    </source>
</evidence>
<keyword evidence="4 9" id="KW-0132">Cell division</keyword>
<dbReference type="Gene3D" id="3.10.20.310">
    <property type="entry name" value="membrane protein fhac"/>
    <property type="match status" value="1"/>
</dbReference>
<reference evidence="12" key="2">
    <citation type="journal article" date="2023" name="Curr. Microbiol.">
        <title>Neisseria montereyensis sp. nov., Isolated from Oropharynx of California Sea Lion (Zalophus californianus): Genomic, Phylogenetic, and Phenotypic Study.</title>
        <authorList>
            <person name="Volokhov D.V."/>
            <person name="Zagorodnyaya T.A."/>
            <person name="Furtak V.A."/>
            <person name="Nattanmai G."/>
            <person name="Randall L."/>
            <person name="Jose S."/>
            <person name="Gao Y."/>
            <person name="Gulland F.M."/>
            <person name="Eisenberg T."/>
            <person name="Delmonte P."/>
            <person name="Blom J."/>
            <person name="Mitchell K.K."/>
        </authorList>
    </citation>
    <scope>NUCLEOTIDE SEQUENCE</scope>
    <source>
        <strain evidence="12">CSL10203-ORH2</strain>
    </source>
</reference>
<evidence type="ECO:0000256" key="4">
    <source>
        <dbReference type="ARBA" id="ARBA00022618"/>
    </source>
</evidence>
<dbReference type="InterPro" id="IPR013685">
    <property type="entry name" value="POTRA_FtsQ_type"/>
</dbReference>
<keyword evidence="3 9" id="KW-0997">Cell inner membrane</keyword>
<evidence type="ECO:0000256" key="6">
    <source>
        <dbReference type="ARBA" id="ARBA00022989"/>
    </source>
</evidence>
<feature type="transmembrane region" description="Helical" evidence="9">
    <location>
        <begin position="12"/>
        <end position="32"/>
    </location>
</feature>
<evidence type="ECO:0000256" key="2">
    <source>
        <dbReference type="ARBA" id="ARBA00022475"/>
    </source>
</evidence>
<dbReference type="PANTHER" id="PTHR35851:SF1">
    <property type="entry name" value="CELL DIVISION PROTEIN FTSQ"/>
    <property type="match status" value="1"/>
</dbReference>
<feature type="domain" description="POTRA" evidence="11">
    <location>
        <begin position="37"/>
        <end position="106"/>
    </location>
</feature>